<dbReference type="InterPro" id="IPR032428">
    <property type="entry name" value="TrfB"/>
</dbReference>
<dbReference type="SUPFAM" id="SSF88659">
    <property type="entry name" value="Sigma3 and sigma4 domains of RNA polymerase sigma factors"/>
    <property type="match status" value="1"/>
</dbReference>
<comment type="caution">
    <text evidence="4">The sequence shown here is derived from an EMBL/GenBank/DDBJ whole genome shotgun (WGS) entry which is preliminary data.</text>
</comment>
<evidence type="ECO:0000313" key="5">
    <source>
        <dbReference type="Proteomes" id="UP000657385"/>
    </source>
</evidence>
<dbReference type="InterPro" id="IPR013324">
    <property type="entry name" value="RNA_pol_sigma_r3/r4-like"/>
</dbReference>
<proteinExistence type="predicted"/>
<evidence type="ECO:0000259" key="3">
    <source>
        <dbReference type="Pfam" id="PF16509"/>
    </source>
</evidence>
<accession>A0A931B0S7</accession>
<dbReference type="AlphaFoldDB" id="A0A931B0S7"/>
<name>A0A931B0S7_9ACTN</name>
<keyword evidence="5" id="KW-1185">Reference proteome</keyword>
<dbReference type="Gene3D" id="1.10.10.2690">
    <property type="match status" value="1"/>
</dbReference>
<dbReference type="InterPro" id="IPR053721">
    <property type="entry name" value="Fimbrial_Adhesin_Reg"/>
</dbReference>
<dbReference type="EMBL" id="JADPRT010000001">
    <property type="protein sequence ID" value="MBF9066582.1"/>
    <property type="molecule type" value="Genomic_DNA"/>
</dbReference>
<evidence type="ECO:0000313" key="4">
    <source>
        <dbReference type="EMBL" id="MBF9066582.1"/>
    </source>
</evidence>
<dbReference type="Proteomes" id="UP000657385">
    <property type="component" value="Unassembled WGS sequence"/>
</dbReference>
<dbReference type="RefSeq" id="WP_196191780.1">
    <property type="nucleotide sequence ID" value="NZ_JADPRT010000001.1"/>
</dbReference>
<protein>
    <submittedName>
        <fullName evidence="4">Helix-turn-helix domain-containing protein</fullName>
    </submittedName>
</protein>
<sequence length="74" mass="8423">MVKHIESTAHADLFEELKQVRSAAIEHYTEAIRLSKERRKLIDRLLTEGFSQADVARELGVTRQAIQKMMAAGQ</sequence>
<evidence type="ECO:0000256" key="2">
    <source>
        <dbReference type="ARBA" id="ARBA00023163"/>
    </source>
</evidence>
<feature type="domain" description="TrfB transcriptional repressor protein" evidence="3">
    <location>
        <begin position="29"/>
        <end position="70"/>
    </location>
</feature>
<reference evidence="4" key="1">
    <citation type="submission" date="2020-11" db="EMBL/GenBank/DDBJ databases">
        <title>Isolation and identification of active actinomycetes.</title>
        <authorList>
            <person name="Yu B."/>
        </authorList>
    </citation>
    <scope>NUCLEOTIDE SEQUENCE</scope>
    <source>
        <strain evidence="4">NEAU-YB345</strain>
    </source>
</reference>
<dbReference type="Pfam" id="PF16509">
    <property type="entry name" value="KORA"/>
    <property type="match status" value="1"/>
</dbReference>
<gene>
    <name evidence="4" type="ORF">I2501_00850</name>
</gene>
<keyword evidence="1" id="KW-0805">Transcription regulation</keyword>
<evidence type="ECO:0000256" key="1">
    <source>
        <dbReference type="ARBA" id="ARBA00023015"/>
    </source>
</evidence>
<keyword evidence="2" id="KW-0804">Transcription</keyword>
<organism evidence="4 5">
    <name type="scientific">Streptacidiphilus fuscans</name>
    <dbReference type="NCBI Taxonomy" id="2789292"/>
    <lineage>
        <taxon>Bacteria</taxon>
        <taxon>Bacillati</taxon>
        <taxon>Actinomycetota</taxon>
        <taxon>Actinomycetes</taxon>
        <taxon>Kitasatosporales</taxon>
        <taxon>Streptomycetaceae</taxon>
        <taxon>Streptacidiphilus</taxon>
    </lineage>
</organism>